<evidence type="ECO:0000313" key="2">
    <source>
        <dbReference type="EMBL" id="NOV96992.1"/>
    </source>
</evidence>
<comment type="caution">
    <text evidence="2">The sequence shown here is derived from an EMBL/GenBank/DDBJ whole genome shotgun (WGS) entry which is preliminary data.</text>
</comment>
<reference evidence="2 3" key="1">
    <citation type="submission" date="2020-05" db="EMBL/GenBank/DDBJ databases">
        <title>Genomic Encyclopedia of Type Strains, Phase III (KMG-III): the genomes of soil and plant-associated and newly described type strains.</title>
        <authorList>
            <person name="Whitman W."/>
        </authorList>
    </citation>
    <scope>NUCLEOTIDE SEQUENCE [LARGE SCALE GENOMIC DNA]</scope>
    <source>
        <strain evidence="2 3">KCTC 19046</strain>
    </source>
</reference>
<dbReference type="PRINTS" id="PR00038">
    <property type="entry name" value="HTHLUXR"/>
</dbReference>
<dbReference type="InterPro" id="IPR000792">
    <property type="entry name" value="Tscrpt_reg_LuxR_C"/>
</dbReference>
<feature type="domain" description="HTH luxR-type" evidence="1">
    <location>
        <begin position="459"/>
        <end position="524"/>
    </location>
</feature>
<keyword evidence="3" id="KW-1185">Reference proteome</keyword>
<protein>
    <submittedName>
        <fullName evidence="2">LuxR family maltose regulon positive regulatory protein</fullName>
    </submittedName>
</protein>
<organism evidence="2 3">
    <name type="scientific">Isoptericola halotolerans</name>
    <dbReference type="NCBI Taxonomy" id="300560"/>
    <lineage>
        <taxon>Bacteria</taxon>
        <taxon>Bacillati</taxon>
        <taxon>Actinomycetota</taxon>
        <taxon>Actinomycetes</taxon>
        <taxon>Micrococcales</taxon>
        <taxon>Promicromonosporaceae</taxon>
        <taxon>Isoptericola</taxon>
    </lineage>
</organism>
<gene>
    <name evidence="2" type="ORF">HDG69_001567</name>
</gene>
<dbReference type="InterPro" id="IPR016032">
    <property type="entry name" value="Sig_transdc_resp-reg_C-effctor"/>
</dbReference>
<accession>A0ABX2A5C9</accession>
<evidence type="ECO:0000259" key="1">
    <source>
        <dbReference type="PROSITE" id="PS50043"/>
    </source>
</evidence>
<sequence length="535" mass="56808">MDLDARSPIDPECDEQVRTAIAGRDLDTLATLSDRLWHHLPAAYAPELLGLLADLPDTVVEARPRLLLAGLVAHQVEHGEHTAALPVVKQAVVTHGRRYARTARSFRERADVLAAGVCAVVSARMHGAHAEAQRLAEKVARHLETDAPAPGPWNASRTSTRPGLLELQQGVTAVLAGTPEIAVNHLSRSYAESGPGPFQHFAGAEAAAVLAMLATFRGHPDLAQTWLRRHEELGEVPGALRPALTLPARVARARTALDALDRVGAERWLTEAGDTADAGELWPFLAAVRAEHARLFGDPLKGLLQLDEACFAHGARADRYAPGGHVVVRARADLLTQAGEGSQVLHLAQAVPADLSLPVAQVYLRADDAREAGRIAARAIRDPATSPRDAVGLRLVLAAAQHRLGDADAARESGAAARRLGTSMRSTLVSVPLEDRVALADLGALAPEDTLPDLDGNHRPLPLVRLTRRETVVLHELVDGGTLSAVADRLGVSVHTVRSQSSSLYAKLGASSRADAIARAEHLGLLASRDRSEGA</sequence>
<dbReference type="InterPro" id="IPR036388">
    <property type="entry name" value="WH-like_DNA-bd_sf"/>
</dbReference>
<name>A0ABX2A5C9_9MICO</name>
<dbReference type="RefSeq" id="WP_171783251.1">
    <property type="nucleotide sequence ID" value="NZ_BAAAML010000014.1"/>
</dbReference>
<evidence type="ECO:0000313" key="3">
    <source>
        <dbReference type="Proteomes" id="UP000757540"/>
    </source>
</evidence>
<dbReference type="Proteomes" id="UP000757540">
    <property type="component" value="Unassembled WGS sequence"/>
</dbReference>
<dbReference type="Gene3D" id="1.10.10.10">
    <property type="entry name" value="Winged helix-like DNA-binding domain superfamily/Winged helix DNA-binding domain"/>
    <property type="match status" value="1"/>
</dbReference>
<dbReference type="EMBL" id="JABEZU010000002">
    <property type="protein sequence ID" value="NOV96992.1"/>
    <property type="molecule type" value="Genomic_DNA"/>
</dbReference>
<dbReference type="Pfam" id="PF00196">
    <property type="entry name" value="GerE"/>
    <property type="match status" value="1"/>
</dbReference>
<dbReference type="SUPFAM" id="SSF46894">
    <property type="entry name" value="C-terminal effector domain of the bipartite response regulators"/>
    <property type="match status" value="1"/>
</dbReference>
<proteinExistence type="predicted"/>
<dbReference type="SMART" id="SM00421">
    <property type="entry name" value="HTH_LUXR"/>
    <property type="match status" value="1"/>
</dbReference>
<dbReference type="CDD" id="cd06170">
    <property type="entry name" value="LuxR_C_like"/>
    <property type="match status" value="1"/>
</dbReference>
<dbReference type="PROSITE" id="PS50043">
    <property type="entry name" value="HTH_LUXR_2"/>
    <property type="match status" value="1"/>
</dbReference>